<organism evidence="2 3">
    <name type="scientific">Paraburkholderia phytofirmans (strain DSM 17436 / LMG 22146 / PsJN)</name>
    <name type="common">Burkholderia phytofirmans</name>
    <dbReference type="NCBI Taxonomy" id="398527"/>
    <lineage>
        <taxon>Bacteria</taxon>
        <taxon>Pseudomonadati</taxon>
        <taxon>Pseudomonadota</taxon>
        <taxon>Betaproteobacteria</taxon>
        <taxon>Burkholderiales</taxon>
        <taxon>Burkholderiaceae</taxon>
        <taxon>Paraburkholderia</taxon>
    </lineage>
</organism>
<keyword evidence="1" id="KW-1133">Transmembrane helix</keyword>
<protein>
    <submittedName>
        <fullName evidence="2">Uncharacterized protein</fullName>
    </submittedName>
</protein>
<feature type="transmembrane region" description="Helical" evidence="1">
    <location>
        <begin position="6"/>
        <end position="32"/>
    </location>
</feature>
<gene>
    <name evidence="2" type="ordered locus">Bphyt_0814</name>
</gene>
<dbReference type="EMBL" id="CP001052">
    <property type="protein sequence ID" value="ACD15236.1"/>
    <property type="molecule type" value="Genomic_DNA"/>
</dbReference>
<sequence precursor="true">MNGLAWMTLILAAMIGAFFFATIGAIVLALFLTSVSGRLTRHDDHHRDY</sequence>
<dbReference type="RefSeq" id="WP_012431871.1">
    <property type="nucleotide sequence ID" value="NC_010681.1"/>
</dbReference>
<evidence type="ECO:0000313" key="3">
    <source>
        <dbReference type="Proteomes" id="UP000001739"/>
    </source>
</evidence>
<dbReference type="STRING" id="398527.Bphyt_0814"/>
<dbReference type="Proteomes" id="UP000001739">
    <property type="component" value="Chromosome 1"/>
</dbReference>
<dbReference type="KEGG" id="bpy:Bphyt_0814"/>
<reference evidence="2 3" key="1">
    <citation type="journal article" date="2011" name="J. Bacteriol.">
        <title>Complete genome sequence of the plant growth-promoting endophyte Burkholderia phytofirmans strain PsJN.</title>
        <authorList>
            <person name="Weilharter A."/>
            <person name="Mitter B."/>
            <person name="Shin M.V."/>
            <person name="Chain P.S."/>
            <person name="Nowak J."/>
            <person name="Sessitsch A."/>
        </authorList>
    </citation>
    <scope>NUCLEOTIDE SEQUENCE [LARGE SCALE GENOMIC DNA]</scope>
    <source>
        <strain evidence="3">DSM 17436 / LMG 22146 / PsJN</strain>
    </source>
</reference>
<keyword evidence="1" id="KW-0472">Membrane</keyword>
<accession>B2T0D1</accession>
<dbReference type="HOGENOM" id="CLU_215724_0_0_4"/>
<keyword evidence="1" id="KW-0812">Transmembrane</keyword>
<dbReference type="AlphaFoldDB" id="B2T0D1"/>
<name>B2T0D1_PARPJ</name>
<evidence type="ECO:0000313" key="2">
    <source>
        <dbReference type="EMBL" id="ACD15236.1"/>
    </source>
</evidence>
<proteinExistence type="predicted"/>
<dbReference type="GeneID" id="97305624"/>
<evidence type="ECO:0000256" key="1">
    <source>
        <dbReference type="SAM" id="Phobius"/>
    </source>
</evidence>